<dbReference type="InterPro" id="IPR050789">
    <property type="entry name" value="Diverse_Enzym_Activities"/>
</dbReference>
<name>A0ABQ2WUY3_9ALTE</name>
<dbReference type="EMBL" id="BMYR01000019">
    <property type="protein sequence ID" value="GGW73080.1"/>
    <property type="molecule type" value="Genomic_DNA"/>
</dbReference>
<feature type="domain" description="Beta-lactamase-related" evidence="2">
    <location>
        <begin position="181"/>
        <end position="535"/>
    </location>
</feature>
<dbReference type="Pfam" id="PF00144">
    <property type="entry name" value="Beta-lactamase"/>
    <property type="match status" value="1"/>
</dbReference>
<dbReference type="PANTHER" id="PTHR43283:SF11">
    <property type="entry name" value="BETA-LACTAMASE-RELATED DOMAIN-CONTAINING PROTEIN"/>
    <property type="match status" value="1"/>
</dbReference>
<evidence type="ECO:0000259" key="2">
    <source>
        <dbReference type="Pfam" id="PF00144"/>
    </source>
</evidence>
<proteinExistence type="predicted"/>
<keyword evidence="1" id="KW-0378">Hydrolase</keyword>
<evidence type="ECO:0000313" key="3">
    <source>
        <dbReference type="EMBL" id="GGW73080.1"/>
    </source>
</evidence>
<reference evidence="4" key="1">
    <citation type="journal article" date="2019" name="Int. J. Syst. Evol. Microbiol.">
        <title>The Global Catalogue of Microorganisms (GCM) 10K type strain sequencing project: providing services to taxonomists for standard genome sequencing and annotation.</title>
        <authorList>
            <consortium name="The Broad Institute Genomics Platform"/>
            <consortium name="The Broad Institute Genome Sequencing Center for Infectious Disease"/>
            <person name="Wu L."/>
            <person name="Ma J."/>
        </authorList>
    </citation>
    <scope>NUCLEOTIDE SEQUENCE [LARGE SCALE GENOMIC DNA]</scope>
    <source>
        <strain evidence="4">KCTC 23723</strain>
    </source>
</reference>
<sequence>MHQGYLWGLACLLGLLSSCSLPPAPRESVLNKPVHVVPSPPVKAAKPILTSSAYLALTAAEQYALSHNAGQLQLIWPEQRSERQAVNNRRRFLAYAGQGELLVNMQQATELELAVNQHVLRLQRPADGSPFKLDLAAYTRNGENRLQLVAVKPMDATVQLSLPYPTLRTDLERYSAAFHDVDQLISAEVADGFPGAVLLVVKNGVVIKHTAYGYAQRYNSDAQPLAEPVTLQPDTLFDIASNTKMYATNYALMRLVSEGKLNVNLPIQHYFPEYQGDGRELRTVSDLLYHTAGYPPEVHFFRPDNRHGQEFYSLNKAQTEHLILTQVPFATARGQQAVYSDVDYMLLGMLIERVTAQPLDQYLEQHFYQALGLSNTVFNPLLKGITTERIAATELAGNSRGGRVHFPANRQGVILGEVHDEKAYYSFQGVAGHAGLFSTAHDLAVLMAVAMQGGGYGWQQFFDQATLQQFVSPSPYQHTFGLGWRTAVQGDLAWHFGAYASDTAYGHTGWTGTATVIDPAQQILVVLLTNKKHSPIVADGDSYRFTGDHFETGRYGSVLTLVYEALQR</sequence>
<dbReference type="PANTHER" id="PTHR43283">
    <property type="entry name" value="BETA-LACTAMASE-RELATED"/>
    <property type="match status" value="1"/>
</dbReference>
<protein>
    <recommendedName>
        <fullName evidence="2">Beta-lactamase-related domain-containing protein</fullName>
    </recommendedName>
</protein>
<comment type="caution">
    <text evidence="3">The sequence shown here is derived from an EMBL/GenBank/DDBJ whole genome shotgun (WGS) entry which is preliminary data.</text>
</comment>
<dbReference type="SUPFAM" id="SSF56601">
    <property type="entry name" value="beta-lactamase/transpeptidase-like"/>
    <property type="match status" value="1"/>
</dbReference>
<dbReference type="InterPro" id="IPR012338">
    <property type="entry name" value="Beta-lactam/transpept-like"/>
</dbReference>
<keyword evidence="4" id="KW-1185">Reference proteome</keyword>
<gene>
    <name evidence="3" type="ORF">GCM10008111_31410</name>
</gene>
<evidence type="ECO:0000256" key="1">
    <source>
        <dbReference type="ARBA" id="ARBA00022801"/>
    </source>
</evidence>
<dbReference type="RefSeq" id="WP_189484181.1">
    <property type="nucleotide sequence ID" value="NZ_BMYR01000019.1"/>
</dbReference>
<evidence type="ECO:0000313" key="4">
    <source>
        <dbReference type="Proteomes" id="UP000634667"/>
    </source>
</evidence>
<dbReference type="Gene3D" id="3.40.710.10">
    <property type="entry name" value="DD-peptidase/beta-lactamase superfamily"/>
    <property type="match status" value="1"/>
</dbReference>
<accession>A0ABQ2WUY3</accession>
<dbReference type="InterPro" id="IPR001466">
    <property type="entry name" value="Beta-lactam-related"/>
</dbReference>
<organism evidence="3 4">
    <name type="scientific">Alishewanella tabrizica</name>
    <dbReference type="NCBI Taxonomy" id="671278"/>
    <lineage>
        <taxon>Bacteria</taxon>
        <taxon>Pseudomonadati</taxon>
        <taxon>Pseudomonadota</taxon>
        <taxon>Gammaproteobacteria</taxon>
        <taxon>Alteromonadales</taxon>
        <taxon>Alteromonadaceae</taxon>
        <taxon>Alishewanella</taxon>
    </lineage>
</organism>
<dbReference type="NCBIfam" id="NF002968">
    <property type="entry name" value="PRK03642.1"/>
    <property type="match status" value="1"/>
</dbReference>
<dbReference type="Proteomes" id="UP000634667">
    <property type="component" value="Unassembled WGS sequence"/>
</dbReference>